<dbReference type="RefSeq" id="WP_008033179.1">
    <property type="nucleotide sequence ID" value="NZ_ACYY01000040.1"/>
</dbReference>
<accession>C8S5P0</accession>
<dbReference type="EMBL" id="ACYY01000040">
    <property type="protein sequence ID" value="EEW23698.1"/>
    <property type="molecule type" value="Genomic_DNA"/>
</dbReference>
<evidence type="ECO:0000313" key="2">
    <source>
        <dbReference type="Proteomes" id="UP000010121"/>
    </source>
</evidence>
<proteinExistence type="predicted"/>
<reference evidence="1 2" key="1">
    <citation type="submission" date="2009-08" db="EMBL/GenBank/DDBJ databases">
        <title>The draft genome of Rhodobacter sp. SW2.</title>
        <authorList>
            <consortium name="US DOE Joint Genome Institute (JGI-PGF)"/>
            <person name="Lucas S."/>
            <person name="Copeland A."/>
            <person name="Lapidus A."/>
            <person name="Glavina del Rio T."/>
            <person name="Tice H."/>
            <person name="Bruce D."/>
            <person name="Goodwin L."/>
            <person name="Pitluck S."/>
            <person name="Larimer F."/>
            <person name="Land M.L."/>
            <person name="Hauser L."/>
            <person name="Emerson D."/>
        </authorList>
    </citation>
    <scope>NUCLEOTIDE SEQUENCE [LARGE SCALE GENOMIC DNA]</scope>
    <source>
        <strain evidence="1 2">SW2</strain>
    </source>
</reference>
<dbReference type="Proteomes" id="UP000010121">
    <property type="component" value="Unassembled WGS sequence"/>
</dbReference>
<dbReference type="AlphaFoldDB" id="C8S5P0"/>
<sequence>MHTDDQIHKIMIAAMFAEHDGHVESAQALINVAAALHVNGFAGQSSYFGDTDSADSPPGVF</sequence>
<evidence type="ECO:0000313" key="1">
    <source>
        <dbReference type="EMBL" id="EEW23698.1"/>
    </source>
</evidence>
<gene>
    <name evidence="1" type="ORF">Rsw2DRAFT_3369</name>
</gene>
<name>C8S5P0_9RHOB</name>
<protein>
    <submittedName>
        <fullName evidence="1">Uncharacterized protein</fullName>
    </submittedName>
</protein>
<keyword evidence="2" id="KW-1185">Reference proteome</keyword>
<comment type="caution">
    <text evidence="1">The sequence shown here is derived from an EMBL/GenBank/DDBJ whole genome shotgun (WGS) entry which is preliminary data.</text>
</comment>
<organism evidence="1 2">
    <name type="scientific">Rhodobacter ferrooxidans</name>
    <dbReference type="NCBI Taxonomy" id="371731"/>
    <lineage>
        <taxon>Bacteria</taxon>
        <taxon>Pseudomonadati</taxon>
        <taxon>Pseudomonadota</taxon>
        <taxon>Alphaproteobacteria</taxon>
        <taxon>Rhodobacterales</taxon>
        <taxon>Rhodobacter group</taxon>
        <taxon>Rhodobacter</taxon>
    </lineage>
</organism>